<evidence type="ECO:0000256" key="21">
    <source>
        <dbReference type="ARBA" id="ARBA00047969"/>
    </source>
</evidence>
<comment type="catalytic activity">
    <reaction evidence="20">
        <text>hexadecanoyl-CoA + H2O = hexadecanoate + CoA + H(+)</text>
        <dbReference type="Rhea" id="RHEA:16645"/>
        <dbReference type="ChEBI" id="CHEBI:7896"/>
        <dbReference type="ChEBI" id="CHEBI:15377"/>
        <dbReference type="ChEBI" id="CHEBI:15378"/>
        <dbReference type="ChEBI" id="CHEBI:57287"/>
        <dbReference type="ChEBI" id="CHEBI:57379"/>
        <dbReference type="EC" id="3.1.2.2"/>
    </reaction>
    <physiologicalReaction direction="left-to-right" evidence="20">
        <dbReference type="Rhea" id="RHEA:16646"/>
    </physiologicalReaction>
</comment>
<dbReference type="Gene3D" id="3.10.129.10">
    <property type="entry name" value="Hotdog Thioesterase"/>
    <property type="match status" value="1"/>
</dbReference>
<evidence type="ECO:0000313" key="26">
    <source>
        <dbReference type="Proteomes" id="UP001204798"/>
    </source>
</evidence>
<keyword evidence="11" id="KW-0472">Membrane</keyword>
<comment type="catalytic activity">
    <reaction evidence="23">
        <text>tetradecanoyl-CoA + H2O = tetradecanoate + CoA + H(+)</text>
        <dbReference type="Rhea" id="RHEA:40119"/>
        <dbReference type="ChEBI" id="CHEBI:15377"/>
        <dbReference type="ChEBI" id="CHEBI:15378"/>
        <dbReference type="ChEBI" id="CHEBI:30807"/>
        <dbReference type="ChEBI" id="CHEBI:57287"/>
        <dbReference type="ChEBI" id="CHEBI:57385"/>
    </reaction>
    <physiologicalReaction direction="left-to-right" evidence="23">
        <dbReference type="Rhea" id="RHEA:40120"/>
    </physiologicalReaction>
</comment>
<name>A0ABT2EQS8_9BACT</name>
<evidence type="ECO:0000256" key="13">
    <source>
        <dbReference type="ARBA" id="ARBA00035852"/>
    </source>
</evidence>
<proteinExistence type="inferred from homology"/>
<evidence type="ECO:0000256" key="19">
    <source>
        <dbReference type="ARBA" id="ARBA00047588"/>
    </source>
</evidence>
<evidence type="ECO:0000256" key="7">
    <source>
        <dbReference type="ARBA" id="ARBA00022801"/>
    </source>
</evidence>
<evidence type="ECO:0000259" key="24">
    <source>
        <dbReference type="Pfam" id="PF03061"/>
    </source>
</evidence>
<evidence type="ECO:0000313" key="25">
    <source>
        <dbReference type="EMBL" id="MCS3919255.1"/>
    </source>
</evidence>
<evidence type="ECO:0000256" key="23">
    <source>
        <dbReference type="ARBA" id="ARBA00048180"/>
    </source>
</evidence>
<evidence type="ECO:0000256" key="18">
    <source>
        <dbReference type="ARBA" id="ARBA00043210"/>
    </source>
</evidence>
<comment type="catalytic activity">
    <reaction evidence="19">
        <text>octanoyl-CoA + H2O = octanoate + CoA + H(+)</text>
        <dbReference type="Rhea" id="RHEA:30143"/>
        <dbReference type="ChEBI" id="CHEBI:15377"/>
        <dbReference type="ChEBI" id="CHEBI:15378"/>
        <dbReference type="ChEBI" id="CHEBI:25646"/>
        <dbReference type="ChEBI" id="CHEBI:57287"/>
        <dbReference type="ChEBI" id="CHEBI:57386"/>
    </reaction>
    <physiologicalReaction direction="left-to-right" evidence="19">
        <dbReference type="Rhea" id="RHEA:30144"/>
    </physiologicalReaction>
</comment>
<keyword evidence="26" id="KW-1185">Reference proteome</keyword>
<dbReference type="SUPFAM" id="SSF54637">
    <property type="entry name" value="Thioesterase/thiol ester dehydrase-isomerase"/>
    <property type="match status" value="1"/>
</dbReference>
<evidence type="ECO:0000256" key="22">
    <source>
        <dbReference type="ARBA" id="ARBA00048074"/>
    </source>
</evidence>
<accession>A0ABT2EQS8</accession>
<dbReference type="CDD" id="cd03443">
    <property type="entry name" value="PaaI_thioesterase"/>
    <property type="match status" value="1"/>
</dbReference>
<evidence type="ECO:0000256" key="20">
    <source>
        <dbReference type="ARBA" id="ARBA00047734"/>
    </source>
</evidence>
<dbReference type="InterPro" id="IPR006683">
    <property type="entry name" value="Thioestr_dom"/>
</dbReference>
<organism evidence="25 26">
    <name type="scientific">Candidatus Fervidibacter sacchari</name>
    <dbReference type="NCBI Taxonomy" id="1448929"/>
    <lineage>
        <taxon>Bacteria</taxon>
        <taxon>Candidatus Fervidibacterota</taxon>
        <taxon>Candidatus Fervidibacter</taxon>
    </lineage>
</organism>
<dbReference type="Pfam" id="PF03061">
    <property type="entry name" value="4HBT"/>
    <property type="match status" value="1"/>
</dbReference>
<evidence type="ECO:0000256" key="6">
    <source>
        <dbReference type="ARBA" id="ARBA00022703"/>
    </source>
</evidence>
<evidence type="ECO:0000256" key="16">
    <source>
        <dbReference type="ARBA" id="ARBA00038848"/>
    </source>
</evidence>
<sequence length="152" mass="17146">MEKNEQMLPYYRQCFVCGETRLGRLGVRFKVVNGTVRANFTPTEKHVGFPGIVHGGIITALLDEAMVWAIYAATGQFALSAEITVRFLKPLPVGQTVEIVGYLVRKQKRIWEVASEIHDEQAIVYARAWGRFVPAPIEENEQWQSALQPAKT</sequence>
<evidence type="ECO:0000256" key="2">
    <source>
        <dbReference type="ARBA" id="ARBA00004496"/>
    </source>
</evidence>
<dbReference type="RefSeq" id="WP_259095497.1">
    <property type="nucleotide sequence ID" value="NZ_CP130454.1"/>
</dbReference>
<evidence type="ECO:0000256" key="9">
    <source>
        <dbReference type="ARBA" id="ARBA00022946"/>
    </source>
</evidence>
<dbReference type="EMBL" id="JANUCP010000003">
    <property type="protein sequence ID" value="MCS3919255.1"/>
    <property type="molecule type" value="Genomic_DNA"/>
</dbReference>
<evidence type="ECO:0000256" key="17">
    <source>
        <dbReference type="ARBA" id="ARBA00040123"/>
    </source>
</evidence>
<keyword evidence="9" id="KW-0809">Transit peptide</keyword>
<feature type="domain" description="Thioesterase" evidence="24">
    <location>
        <begin position="51"/>
        <end position="121"/>
    </location>
</feature>
<comment type="subcellular location">
    <subcellularLocation>
        <location evidence="3">Cell projection</location>
        <location evidence="3">Ruffle membrane</location>
    </subcellularLocation>
    <subcellularLocation>
        <location evidence="2">Cytoplasm</location>
    </subcellularLocation>
    <subcellularLocation>
        <location evidence="1">Membrane</location>
        <topology evidence="1">Peripheral membrane protein</topology>
    </subcellularLocation>
</comment>
<keyword evidence="5" id="KW-0963">Cytoplasm</keyword>
<dbReference type="Proteomes" id="UP001204798">
    <property type="component" value="Unassembled WGS sequence"/>
</dbReference>
<dbReference type="InterPro" id="IPR003736">
    <property type="entry name" value="PAAI_dom"/>
</dbReference>
<evidence type="ECO:0000256" key="14">
    <source>
        <dbReference type="ARBA" id="ARBA00037002"/>
    </source>
</evidence>
<reference evidence="25 26" key="1">
    <citation type="submission" date="2022-08" db="EMBL/GenBank/DDBJ databases">
        <title>Bacterial and archaeal communities from various locations to study Microbial Dark Matter (Phase II).</title>
        <authorList>
            <person name="Stepanauskas R."/>
        </authorList>
    </citation>
    <scope>NUCLEOTIDE SEQUENCE [LARGE SCALE GENOMIC DNA]</scope>
    <source>
        <strain evidence="25 26">PD1</strain>
    </source>
</reference>
<comment type="similarity">
    <text evidence="15">Belongs to the THEM4/THEM5 thioesterase family.</text>
</comment>
<evidence type="ECO:0000256" key="10">
    <source>
        <dbReference type="ARBA" id="ARBA00023098"/>
    </source>
</evidence>
<dbReference type="PANTHER" id="PTHR12418:SF19">
    <property type="entry name" value="ACYL-COENZYME A THIOESTERASE THEM4"/>
    <property type="match status" value="1"/>
</dbReference>
<dbReference type="InterPro" id="IPR052365">
    <property type="entry name" value="THEM4/THEM5_acyl-CoA_thioest"/>
</dbReference>
<dbReference type="InterPro" id="IPR029069">
    <property type="entry name" value="HotDog_dom_sf"/>
</dbReference>
<evidence type="ECO:0000256" key="1">
    <source>
        <dbReference type="ARBA" id="ARBA00004170"/>
    </source>
</evidence>
<comment type="catalytic activity">
    <reaction evidence="13">
        <text>(5Z,8Z,11Z,14Z)-eicosatetraenoyl-CoA + H2O = (5Z,8Z,11Z,14Z)-eicosatetraenoate + CoA + H(+)</text>
        <dbReference type="Rhea" id="RHEA:40151"/>
        <dbReference type="ChEBI" id="CHEBI:15377"/>
        <dbReference type="ChEBI" id="CHEBI:15378"/>
        <dbReference type="ChEBI" id="CHEBI:32395"/>
        <dbReference type="ChEBI" id="CHEBI:57287"/>
        <dbReference type="ChEBI" id="CHEBI:57368"/>
    </reaction>
    <physiologicalReaction direction="left-to-right" evidence="13">
        <dbReference type="Rhea" id="RHEA:40152"/>
    </physiologicalReaction>
</comment>
<keyword evidence="8" id="KW-0276">Fatty acid metabolism</keyword>
<comment type="caution">
    <text evidence="25">The sequence shown here is derived from an EMBL/GenBank/DDBJ whole genome shotgun (WGS) entry which is preliminary data.</text>
</comment>
<comment type="catalytic activity">
    <reaction evidence="21">
        <text>decanoyl-CoA + H2O = decanoate + CoA + H(+)</text>
        <dbReference type="Rhea" id="RHEA:40059"/>
        <dbReference type="ChEBI" id="CHEBI:15377"/>
        <dbReference type="ChEBI" id="CHEBI:15378"/>
        <dbReference type="ChEBI" id="CHEBI:27689"/>
        <dbReference type="ChEBI" id="CHEBI:57287"/>
        <dbReference type="ChEBI" id="CHEBI:61430"/>
    </reaction>
    <physiologicalReaction direction="left-to-right" evidence="21">
        <dbReference type="Rhea" id="RHEA:40060"/>
    </physiologicalReaction>
</comment>
<protein>
    <recommendedName>
        <fullName evidence="17">Acyl-coenzyme A thioesterase THEM4</fullName>
        <ecNumber evidence="16">3.1.2.2</ecNumber>
    </recommendedName>
    <alternativeName>
        <fullName evidence="18">Thioesterase superfamily member 4</fullName>
    </alternativeName>
</protein>
<keyword evidence="4" id="KW-1003">Cell membrane</keyword>
<keyword evidence="7" id="KW-0378">Hydrolase</keyword>
<keyword evidence="10" id="KW-0443">Lipid metabolism</keyword>
<evidence type="ECO:0000256" key="4">
    <source>
        <dbReference type="ARBA" id="ARBA00022475"/>
    </source>
</evidence>
<keyword evidence="6" id="KW-0053">Apoptosis</keyword>
<gene>
    <name evidence="25" type="ORF">M2350_001668</name>
</gene>
<evidence type="ECO:0000256" key="15">
    <source>
        <dbReference type="ARBA" id="ARBA00038456"/>
    </source>
</evidence>
<evidence type="ECO:0000256" key="12">
    <source>
        <dbReference type="ARBA" id="ARBA00023273"/>
    </source>
</evidence>
<evidence type="ECO:0000256" key="11">
    <source>
        <dbReference type="ARBA" id="ARBA00023136"/>
    </source>
</evidence>
<dbReference type="NCBIfam" id="TIGR00369">
    <property type="entry name" value="unchar_dom_1"/>
    <property type="match status" value="1"/>
</dbReference>
<evidence type="ECO:0000256" key="3">
    <source>
        <dbReference type="ARBA" id="ARBA00004632"/>
    </source>
</evidence>
<dbReference type="EC" id="3.1.2.2" evidence="16"/>
<evidence type="ECO:0000256" key="8">
    <source>
        <dbReference type="ARBA" id="ARBA00022832"/>
    </source>
</evidence>
<evidence type="ECO:0000256" key="5">
    <source>
        <dbReference type="ARBA" id="ARBA00022490"/>
    </source>
</evidence>
<dbReference type="PANTHER" id="PTHR12418">
    <property type="entry name" value="ACYL-COENZYME A THIOESTERASE THEM4"/>
    <property type="match status" value="1"/>
</dbReference>
<keyword evidence="12" id="KW-0966">Cell projection</keyword>
<comment type="catalytic activity">
    <reaction evidence="22">
        <text>dodecanoyl-CoA + H2O = dodecanoate + CoA + H(+)</text>
        <dbReference type="Rhea" id="RHEA:30135"/>
        <dbReference type="ChEBI" id="CHEBI:15377"/>
        <dbReference type="ChEBI" id="CHEBI:15378"/>
        <dbReference type="ChEBI" id="CHEBI:18262"/>
        <dbReference type="ChEBI" id="CHEBI:57287"/>
        <dbReference type="ChEBI" id="CHEBI:57375"/>
    </reaction>
    <physiologicalReaction direction="left-to-right" evidence="22">
        <dbReference type="Rhea" id="RHEA:30136"/>
    </physiologicalReaction>
</comment>
<comment type="catalytic activity">
    <reaction evidence="14">
        <text>(9Z)-octadecenoyl-CoA + H2O = (9Z)-octadecenoate + CoA + H(+)</text>
        <dbReference type="Rhea" id="RHEA:40139"/>
        <dbReference type="ChEBI" id="CHEBI:15377"/>
        <dbReference type="ChEBI" id="CHEBI:15378"/>
        <dbReference type="ChEBI" id="CHEBI:30823"/>
        <dbReference type="ChEBI" id="CHEBI:57287"/>
        <dbReference type="ChEBI" id="CHEBI:57387"/>
    </reaction>
    <physiologicalReaction direction="left-to-right" evidence="14">
        <dbReference type="Rhea" id="RHEA:40140"/>
    </physiologicalReaction>
</comment>